<evidence type="ECO:0000313" key="2">
    <source>
        <dbReference type="EMBL" id="CAE2196895.1"/>
    </source>
</evidence>
<dbReference type="EMBL" id="HBKO01004647">
    <property type="protein sequence ID" value="CAE2196895.1"/>
    <property type="molecule type" value="Transcribed_RNA"/>
</dbReference>
<organism evidence="2">
    <name type="scientific">Prymnesium polylepis</name>
    <dbReference type="NCBI Taxonomy" id="72548"/>
    <lineage>
        <taxon>Eukaryota</taxon>
        <taxon>Haptista</taxon>
        <taxon>Haptophyta</taxon>
        <taxon>Prymnesiophyceae</taxon>
        <taxon>Prymnesiales</taxon>
        <taxon>Prymnesiaceae</taxon>
        <taxon>Prymnesium</taxon>
    </lineage>
</organism>
<evidence type="ECO:0000256" key="1">
    <source>
        <dbReference type="SAM" id="MobiDB-lite"/>
    </source>
</evidence>
<name>A0A7S4HEN1_9EUKA</name>
<dbReference type="AlphaFoldDB" id="A0A7S4HEN1"/>
<gene>
    <name evidence="2" type="ORF">CPOL0286_LOCUS2249</name>
</gene>
<protein>
    <submittedName>
        <fullName evidence="2">Uncharacterized protein</fullName>
    </submittedName>
</protein>
<feature type="region of interest" description="Disordered" evidence="1">
    <location>
        <begin position="1"/>
        <end position="33"/>
    </location>
</feature>
<sequence length="113" mass="12881">MSRALRSATARSKRKAGVPAAPQAKRGDRKPWGLETGHFQLRFVQDRRATHEWGDVQHFLQAWQKGGGGGGTVGDKEKQAYRSARVALREARSVYCPPRWDAHPVWREFRVEE</sequence>
<accession>A0A7S4HEN1</accession>
<proteinExistence type="predicted"/>
<reference evidence="2" key="1">
    <citation type="submission" date="2021-01" db="EMBL/GenBank/DDBJ databases">
        <authorList>
            <person name="Corre E."/>
            <person name="Pelletier E."/>
            <person name="Niang G."/>
            <person name="Scheremetjew M."/>
            <person name="Finn R."/>
            <person name="Kale V."/>
            <person name="Holt S."/>
            <person name="Cochrane G."/>
            <person name="Meng A."/>
            <person name="Brown T."/>
            <person name="Cohen L."/>
        </authorList>
    </citation>
    <scope>NUCLEOTIDE SEQUENCE</scope>
    <source>
        <strain evidence="2">UIO037</strain>
    </source>
</reference>